<dbReference type="InterPro" id="IPR027482">
    <property type="entry name" value="Sec1-like_dom2"/>
</dbReference>
<evidence type="ECO:0000313" key="2">
    <source>
        <dbReference type="EMBL" id="KAF6033144.1"/>
    </source>
</evidence>
<comment type="caution">
    <text evidence="2">The sequence shown here is derived from an EMBL/GenBank/DDBJ whole genome shotgun (WGS) entry which is preliminary data.</text>
</comment>
<dbReference type="SUPFAM" id="SSF56815">
    <property type="entry name" value="Sec1/munc18-like (SM) proteins"/>
    <property type="match status" value="1"/>
</dbReference>
<protein>
    <submittedName>
        <fullName evidence="2">VPS33B</fullName>
    </submittedName>
</protein>
<evidence type="ECO:0000313" key="3">
    <source>
        <dbReference type="Proteomes" id="UP000593567"/>
    </source>
</evidence>
<accession>A0A7J7K5D1</accession>
<dbReference type="OrthoDB" id="10262528at2759"/>
<proteinExistence type="inferred from homology"/>
<sequence length="217" mass="23652">MCLLSLVKDGLSPETYESLKTAFLQSHGYQHVLTFHNLLKLGLFTKRANPSQTTVKLPGGSSSSLKIATGKLNLPRKSSFQILSKNLHLIPKSGVEIDLRNPTDMSYVFSGAYTPLSCRLVELVIEKRGFTGIEDSVKLITNSFGQSVKAQSARGGKPGGSQSRDPADQTVVVFFLGGVTYSEIAALRFLGHKYGNRFLILSTNIITGDRFISQTLP</sequence>
<gene>
    <name evidence="2" type="ORF">EB796_008574</name>
</gene>
<keyword evidence="3" id="KW-1185">Reference proteome</keyword>
<dbReference type="PANTHER" id="PTHR11679">
    <property type="entry name" value="VESICLE PROTEIN SORTING-ASSOCIATED"/>
    <property type="match status" value="1"/>
</dbReference>
<dbReference type="Gene3D" id="1.25.40.850">
    <property type="match status" value="1"/>
</dbReference>
<dbReference type="EMBL" id="VXIV02001454">
    <property type="protein sequence ID" value="KAF6033144.1"/>
    <property type="molecule type" value="Genomic_DNA"/>
</dbReference>
<dbReference type="GO" id="GO:0016192">
    <property type="term" value="P:vesicle-mediated transport"/>
    <property type="evidence" value="ECO:0007669"/>
    <property type="project" value="InterPro"/>
</dbReference>
<dbReference type="Proteomes" id="UP000593567">
    <property type="component" value="Unassembled WGS sequence"/>
</dbReference>
<dbReference type="InterPro" id="IPR043155">
    <property type="entry name" value="VPS33_dom3b"/>
</dbReference>
<evidence type="ECO:0000256" key="1">
    <source>
        <dbReference type="ARBA" id="ARBA00009884"/>
    </source>
</evidence>
<dbReference type="Gene3D" id="3.40.50.1910">
    <property type="match status" value="1"/>
</dbReference>
<name>A0A7J7K5D1_BUGNE</name>
<comment type="similarity">
    <text evidence="1">Belongs to the STXBP/unc-18/SEC1 family.</text>
</comment>
<reference evidence="2" key="1">
    <citation type="submission" date="2020-06" db="EMBL/GenBank/DDBJ databases">
        <title>Draft genome of Bugula neritina, a colonial animal packing powerful symbionts and potential medicines.</title>
        <authorList>
            <person name="Rayko M."/>
        </authorList>
    </citation>
    <scope>NUCLEOTIDE SEQUENCE [LARGE SCALE GENOMIC DNA]</scope>
    <source>
        <strain evidence="2">Kwan_BN1</strain>
    </source>
</reference>
<dbReference type="InterPro" id="IPR001619">
    <property type="entry name" value="Sec1-like"/>
</dbReference>
<dbReference type="Pfam" id="PF00995">
    <property type="entry name" value="Sec1"/>
    <property type="match status" value="1"/>
</dbReference>
<organism evidence="2 3">
    <name type="scientific">Bugula neritina</name>
    <name type="common">Brown bryozoan</name>
    <name type="synonym">Sertularia neritina</name>
    <dbReference type="NCBI Taxonomy" id="10212"/>
    <lineage>
        <taxon>Eukaryota</taxon>
        <taxon>Metazoa</taxon>
        <taxon>Spiralia</taxon>
        <taxon>Lophotrochozoa</taxon>
        <taxon>Bryozoa</taxon>
        <taxon>Gymnolaemata</taxon>
        <taxon>Cheilostomatida</taxon>
        <taxon>Flustrina</taxon>
        <taxon>Buguloidea</taxon>
        <taxon>Bugulidae</taxon>
        <taxon>Bugula</taxon>
    </lineage>
</organism>
<dbReference type="AlphaFoldDB" id="A0A7J7K5D1"/>
<dbReference type="InterPro" id="IPR036045">
    <property type="entry name" value="Sec1-like_sf"/>
</dbReference>